<sequence>MLEKLSLLLPGPSTAHESDVESKGKDDVGAESPSARSIAYTFCKLPLESLICMYYDIVTGQLKDVRNVPILHRCLSHIMKNKKVFCKKQYKNVQVIKSGAMSQQLQAIQVHPSPQSSDSSPEISQTSTSSTVSHTATIVTSSVPSSVAGHMMYPGAHVMYATSTPTLADGGLTVLNTFPQAPAAMHVSHTQAQDSGAVPQMFLTGPPGTVQIPVSAVPLHSMLINQQPSGSSSTTLTELRVVNLDNPKGD</sequence>
<feature type="region of interest" description="Disordered" evidence="1">
    <location>
        <begin position="1"/>
        <end position="31"/>
    </location>
</feature>
<dbReference type="Proteomes" id="UP000290572">
    <property type="component" value="Unassembled WGS sequence"/>
</dbReference>
<keyword evidence="3" id="KW-1185">Reference proteome</keyword>
<proteinExistence type="predicted"/>
<feature type="compositionally biased region" description="Basic and acidic residues" evidence="1">
    <location>
        <begin position="16"/>
        <end position="28"/>
    </location>
</feature>
<gene>
    <name evidence="2" type="ORF">ROHU_033522</name>
</gene>
<feature type="compositionally biased region" description="Low complexity" evidence="1">
    <location>
        <begin position="112"/>
        <end position="135"/>
    </location>
</feature>
<name>A0A498LF56_LABRO</name>
<feature type="region of interest" description="Disordered" evidence="1">
    <location>
        <begin position="108"/>
        <end position="135"/>
    </location>
</feature>
<organism evidence="2 3">
    <name type="scientific">Labeo rohita</name>
    <name type="common">Indian major carp</name>
    <name type="synonym">Cyprinus rohita</name>
    <dbReference type="NCBI Taxonomy" id="84645"/>
    <lineage>
        <taxon>Eukaryota</taxon>
        <taxon>Metazoa</taxon>
        <taxon>Chordata</taxon>
        <taxon>Craniata</taxon>
        <taxon>Vertebrata</taxon>
        <taxon>Euteleostomi</taxon>
        <taxon>Actinopterygii</taxon>
        <taxon>Neopterygii</taxon>
        <taxon>Teleostei</taxon>
        <taxon>Ostariophysi</taxon>
        <taxon>Cypriniformes</taxon>
        <taxon>Cyprinidae</taxon>
        <taxon>Labeoninae</taxon>
        <taxon>Labeonini</taxon>
        <taxon>Labeo</taxon>
    </lineage>
</organism>
<evidence type="ECO:0000256" key="1">
    <source>
        <dbReference type="SAM" id="MobiDB-lite"/>
    </source>
</evidence>
<evidence type="ECO:0000313" key="2">
    <source>
        <dbReference type="EMBL" id="RXN05234.1"/>
    </source>
</evidence>
<evidence type="ECO:0000313" key="3">
    <source>
        <dbReference type="Proteomes" id="UP000290572"/>
    </source>
</evidence>
<dbReference type="AlphaFoldDB" id="A0A498LF56"/>
<reference evidence="2 3" key="1">
    <citation type="submission" date="2018-03" db="EMBL/GenBank/DDBJ databases">
        <title>Draft genome sequence of Rohu Carp (Labeo rohita).</title>
        <authorList>
            <person name="Das P."/>
            <person name="Kushwaha B."/>
            <person name="Joshi C.G."/>
            <person name="Kumar D."/>
            <person name="Nagpure N.S."/>
            <person name="Sahoo L."/>
            <person name="Das S.P."/>
            <person name="Bit A."/>
            <person name="Patnaik S."/>
            <person name="Meher P.K."/>
            <person name="Jayasankar P."/>
            <person name="Koringa P.G."/>
            <person name="Patel N.V."/>
            <person name="Hinsu A.T."/>
            <person name="Kumar R."/>
            <person name="Pandey M."/>
            <person name="Agarwal S."/>
            <person name="Srivastava S."/>
            <person name="Singh M."/>
            <person name="Iquebal M.A."/>
            <person name="Jaiswal S."/>
            <person name="Angadi U.B."/>
            <person name="Kumar N."/>
            <person name="Raza M."/>
            <person name="Shah T.M."/>
            <person name="Rai A."/>
            <person name="Jena J.K."/>
        </authorList>
    </citation>
    <scope>NUCLEOTIDE SEQUENCE [LARGE SCALE GENOMIC DNA]</scope>
    <source>
        <strain evidence="2">DASCIFA01</strain>
        <tissue evidence="2">Testis</tissue>
    </source>
</reference>
<dbReference type="EMBL" id="QBIY01013413">
    <property type="protein sequence ID" value="RXN05234.1"/>
    <property type="molecule type" value="Genomic_DNA"/>
</dbReference>
<comment type="caution">
    <text evidence="2">The sequence shown here is derived from an EMBL/GenBank/DDBJ whole genome shotgun (WGS) entry which is preliminary data.</text>
</comment>
<protein>
    <submittedName>
        <fullName evidence="2">Serum response factor-like isoform X1</fullName>
    </submittedName>
</protein>
<dbReference type="STRING" id="84645.A0A498LF56"/>
<accession>A0A498LF56</accession>